<evidence type="ECO:0000256" key="7">
    <source>
        <dbReference type="RuleBase" id="RU004003"/>
    </source>
</evidence>
<evidence type="ECO:0000259" key="10">
    <source>
        <dbReference type="SMART" id="SM00965"/>
    </source>
</evidence>
<keyword evidence="6" id="KW-0998">Cell outer membrane</keyword>
<organism evidence="11 12">
    <name type="scientific">Immundisolibacter cernigliae</name>
    <dbReference type="NCBI Taxonomy" id="1810504"/>
    <lineage>
        <taxon>Bacteria</taxon>
        <taxon>Pseudomonadati</taxon>
        <taxon>Pseudomonadota</taxon>
        <taxon>Gammaproteobacteria</taxon>
        <taxon>Immundisolibacterales</taxon>
        <taxon>Immundisolibacteraceae</taxon>
        <taxon>Immundisolibacter</taxon>
    </lineage>
</organism>
<dbReference type="STRING" id="1810504.PG2T_04805"/>
<dbReference type="InterPro" id="IPR011662">
    <property type="entry name" value="Secretin/TonB_short_N"/>
</dbReference>
<dbReference type="RefSeq" id="WP_068803078.1">
    <property type="nucleotide sequence ID" value="NZ_CP014671.1"/>
</dbReference>
<dbReference type="AlphaFoldDB" id="A0A1B1YRW5"/>
<protein>
    <recommendedName>
        <fullName evidence="10">Secretin/TonB short N-terminal domain-containing protein</fullName>
    </recommendedName>
</protein>
<name>A0A1B1YRW5_9GAMM</name>
<dbReference type="InterPro" id="IPR004846">
    <property type="entry name" value="T2SS/T3SS_dom"/>
</dbReference>
<dbReference type="KEGG" id="gbi:PG2T_04805"/>
<dbReference type="Gene3D" id="2.60.40.3500">
    <property type="match status" value="1"/>
</dbReference>
<evidence type="ECO:0000313" key="12">
    <source>
        <dbReference type="Proteomes" id="UP000092952"/>
    </source>
</evidence>
<dbReference type="InterPro" id="IPR021731">
    <property type="entry name" value="AMIN_dom"/>
</dbReference>
<dbReference type="NCBIfam" id="TIGR02515">
    <property type="entry name" value="IV_pilus_PilQ"/>
    <property type="match status" value="1"/>
</dbReference>
<reference evidence="12" key="1">
    <citation type="submission" date="2016-03" db="EMBL/GenBank/DDBJ databases">
        <title>Complete genome sequence of Solimmundus cernigliae, representing a novel lineage of polycyclic aromatic hydrocarbon degraders within the Gammaproteobacteria.</title>
        <authorList>
            <person name="Singleton D.R."/>
            <person name="Dickey A.N."/>
            <person name="Scholl E.H."/>
            <person name="Wright F.A."/>
            <person name="Aitken M.D."/>
        </authorList>
    </citation>
    <scope>NUCLEOTIDE SEQUENCE [LARGE SCALE GENOMIC DNA]</scope>
    <source>
        <strain evidence="12">TR3.2</strain>
    </source>
</reference>
<dbReference type="Gene3D" id="3.30.1370.130">
    <property type="match status" value="1"/>
</dbReference>
<evidence type="ECO:0000256" key="6">
    <source>
        <dbReference type="ARBA" id="ARBA00023237"/>
    </source>
</evidence>
<dbReference type="InterPro" id="IPR005644">
    <property type="entry name" value="NolW-like"/>
</dbReference>
<evidence type="ECO:0000256" key="4">
    <source>
        <dbReference type="ARBA" id="ARBA00022927"/>
    </source>
</evidence>
<keyword evidence="2 8" id="KW-0813">Transport</keyword>
<feature type="signal peptide" evidence="9">
    <location>
        <begin position="1"/>
        <end position="31"/>
    </location>
</feature>
<dbReference type="InterPro" id="IPR001775">
    <property type="entry name" value="GspD/PilQ"/>
</dbReference>
<evidence type="ECO:0000256" key="2">
    <source>
        <dbReference type="ARBA" id="ARBA00022448"/>
    </source>
</evidence>
<keyword evidence="3 9" id="KW-0732">Signal</keyword>
<dbReference type="Proteomes" id="UP000092952">
    <property type="component" value="Chromosome"/>
</dbReference>
<dbReference type="InParanoid" id="A0A1B1YRW5"/>
<comment type="similarity">
    <text evidence="7">Belongs to the bacterial secretin family.</text>
</comment>
<dbReference type="Gene3D" id="3.30.1370.120">
    <property type="match status" value="1"/>
</dbReference>
<dbReference type="Pfam" id="PF00263">
    <property type="entry name" value="Secretin"/>
    <property type="match status" value="1"/>
</dbReference>
<evidence type="ECO:0000256" key="8">
    <source>
        <dbReference type="RuleBase" id="RU004004"/>
    </source>
</evidence>
<dbReference type="SMART" id="SM00965">
    <property type="entry name" value="STN"/>
    <property type="match status" value="1"/>
</dbReference>
<evidence type="ECO:0000256" key="3">
    <source>
        <dbReference type="ARBA" id="ARBA00022729"/>
    </source>
</evidence>
<dbReference type="PRINTS" id="PR00811">
    <property type="entry name" value="BCTERIALGSPD"/>
</dbReference>
<dbReference type="Pfam" id="PF07660">
    <property type="entry name" value="STN"/>
    <property type="match status" value="1"/>
</dbReference>
<evidence type="ECO:0000256" key="5">
    <source>
        <dbReference type="ARBA" id="ARBA00023136"/>
    </source>
</evidence>
<sequence>MKRRHQSLFRKAMSWSAVMLPTLLLSTGLHAVTLTGIDHAPTPAGGLQLQIQADGELPPGNTFLISDPPRLVVDLPAVGSSLAQRTRQIDSGAVQSVTVVPADGRTRLVVNLSQAVRWTTRPAGSKLLIMLEAPSSAGMAAVRAGTGAAVSSGAPRVSGVDFRRGERGEGRVVVSLSSPNVQVDTRPQGGRVVIDFKGVGLPAELSRRLDVTDFATPVTRVETRQYAGGVRMEVATTGPFEHLAYQANGLYTLEVSPVRDDPAALRNVKKAYVGEPISLNFQSIEVRAVLQLLADFTGKNLVAADTVSGNITLRLQNVPWDQALDIILTTKGLGKREDGNVMWVAPAEEIAAREQAEYEARQKLAELAPLYTEFMPVNFAKATDVAGLLKSEERKVLTERGNVTVDERTNTLIVNDTEQKLAEIRELMKVLDVPVRQVLIESRIVNASTNFSKNLGVRFGASDTRDIAGGTTAVSGNLNGTTQLLNGETLEANDRLNVNMPAQRLQGVPFNPTSIGLAIAKLPFGRLLELELSALQAEGEGEIISNPRVVTSNQKEAIISQGTEFPYQEAAASGATNTEFKEAVLQLKVTPQITPDDHIIMDIEVNKDALNTTATNNNGEPAIDTQKVQSQVLVNDGETIVIGGIYEQTKTNNVVRTPFFGDLPYIGMLFRNRSGSNEKKELLIFVTPKIVREGLATVNP</sequence>
<dbReference type="GO" id="GO:0009279">
    <property type="term" value="C:cell outer membrane"/>
    <property type="evidence" value="ECO:0007669"/>
    <property type="project" value="UniProtKB-SubCell"/>
</dbReference>
<evidence type="ECO:0000313" key="11">
    <source>
        <dbReference type="EMBL" id="ANX03580.1"/>
    </source>
</evidence>
<evidence type="ECO:0000256" key="1">
    <source>
        <dbReference type="ARBA" id="ARBA00004370"/>
    </source>
</evidence>
<proteinExistence type="inferred from homology"/>
<dbReference type="InterPro" id="IPR051808">
    <property type="entry name" value="Type_IV_pilus_biogenesis"/>
</dbReference>
<dbReference type="Pfam" id="PF11741">
    <property type="entry name" value="AMIN"/>
    <property type="match status" value="2"/>
</dbReference>
<dbReference type="PANTHER" id="PTHR30604:SF1">
    <property type="entry name" value="DNA UTILIZATION PROTEIN HOFQ"/>
    <property type="match status" value="1"/>
</dbReference>
<keyword evidence="4" id="KW-0653">Protein transport</keyword>
<dbReference type="Gene3D" id="2.60.40.3470">
    <property type="match status" value="1"/>
</dbReference>
<dbReference type="PANTHER" id="PTHR30604">
    <property type="entry name" value="PROTEIN TRANSPORT PROTEIN HOFQ"/>
    <property type="match status" value="1"/>
</dbReference>
<accession>A0A1B1YRW5</accession>
<dbReference type="Pfam" id="PF03958">
    <property type="entry name" value="Secretin_N"/>
    <property type="match status" value="1"/>
</dbReference>
<comment type="subcellular location">
    <subcellularLocation>
        <location evidence="8">Cell outer membrane</location>
    </subcellularLocation>
    <subcellularLocation>
        <location evidence="1">Membrane</location>
    </subcellularLocation>
</comment>
<feature type="domain" description="Secretin/TonB short N-terminal" evidence="10">
    <location>
        <begin position="299"/>
        <end position="347"/>
    </location>
</feature>
<evidence type="ECO:0000256" key="9">
    <source>
        <dbReference type="SAM" id="SignalP"/>
    </source>
</evidence>
<keyword evidence="12" id="KW-1185">Reference proteome</keyword>
<keyword evidence="5" id="KW-0472">Membrane</keyword>
<dbReference type="InterPro" id="IPR038591">
    <property type="entry name" value="NolW-like_sf"/>
</dbReference>
<dbReference type="EMBL" id="CP014671">
    <property type="protein sequence ID" value="ANX03580.1"/>
    <property type="molecule type" value="Genomic_DNA"/>
</dbReference>
<feature type="chain" id="PRO_5008533014" description="Secretin/TonB short N-terminal domain-containing protein" evidence="9">
    <location>
        <begin position="32"/>
        <end position="700"/>
    </location>
</feature>
<gene>
    <name evidence="11" type="ORF">PG2T_04805</name>
</gene>
<dbReference type="InterPro" id="IPR013355">
    <property type="entry name" value="Pilus_4_PilQ"/>
</dbReference>
<dbReference type="GO" id="GO:0009306">
    <property type="term" value="P:protein secretion"/>
    <property type="evidence" value="ECO:0007669"/>
    <property type="project" value="InterPro"/>
</dbReference>
<dbReference type="FunCoup" id="A0A1B1YRW5">
    <property type="interactions" value="93"/>
</dbReference>